<dbReference type="EMBL" id="JAGVWB010000006">
    <property type="protein sequence ID" value="MBS3057991.1"/>
    <property type="molecule type" value="Genomic_DNA"/>
</dbReference>
<dbReference type="InterPro" id="IPR015168">
    <property type="entry name" value="SsuA/THI5"/>
</dbReference>
<keyword evidence="2" id="KW-0813">Transport</keyword>
<feature type="domain" description="Solute-binding protein family 3/N-terminal" evidence="4">
    <location>
        <begin position="30"/>
        <end position="260"/>
    </location>
</feature>
<gene>
    <name evidence="5" type="ORF">J4478_01150</name>
</gene>
<dbReference type="Proteomes" id="UP000680185">
    <property type="component" value="Unassembled WGS sequence"/>
</dbReference>
<evidence type="ECO:0000256" key="1">
    <source>
        <dbReference type="ARBA" id="ARBA00004418"/>
    </source>
</evidence>
<evidence type="ECO:0000313" key="5">
    <source>
        <dbReference type="EMBL" id="MBS3057991.1"/>
    </source>
</evidence>
<dbReference type="InterPro" id="IPR001638">
    <property type="entry name" value="Solute-binding_3/MltF_N"/>
</dbReference>
<evidence type="ECO:0000256" key="2">
    <source>
        <dbReference type="ARBA" id="ARBA00022448"/>
    </source>
</evidence>
<dbReference type="GO" id="GO:0016020">
    <property type="term" value="C:membrane"/>
    <property type="evidence" value="ECO:0007669"/>
    <property type="project" value="InterPro"/>
</dbReference>
<comment type="caution">
    <text evidence="5">The sequence shown here is derived from an EMBL/GenBank/DDBJ whole genome shotgun (WGS) entry which is preliminary data.</text>
</comment>
<evidence type="ECO:0000259" key="4">
    <source>
        <dbReference type="SMART" id="SM00062"/>
    </source>
</evidence>
<sequence length="326" mass="36648">MKFEFALLIGLFVFSAFFLFGYVSNPKDSVFTYGEPTTLAAAPLIIAKEKGFWQEEGLNVNVVRFSSGRLALDSTINGDIQANSVSETPPMLAILNGNKIFVVATAGTHHETKFIGRKDKGILEPKDLKGKKIANLPGTNSDYFMAQFLKANGLAKDDLQIITMQPPEMINALVRGDIDGFFAWEPHIYYAEQTLKDTAIVFDSGNLYNGFHTIIMRQDFVESNPIIVEKFLKGILKAEDFIKNNREESVKIVSKHLDMKEEVVNQLFDEYDFKLELNAQLADAMSKEADWAIENKISNNTKPVNFFDYIYTNALKSIKPDSVSIQ</sequence>
<dbReference type="PANTHER" id="PTHR30024">
    <property type="entry name" value="ALIPHATIC SULFONATES-BINDING PROTEIN-RELATED"/>
    <property type="match status" value="1"/>
</dbReference>
<keyword evidence="3" id="KW-0732">Signal</keyword>
<dbReference type="SUPFAM" id="SSF53850">
    <property type="entry name" value="Periplasmic binding protein-like II"/>
    <property type="match status" value="1"/>
</dbReference>
<dbReference type="AlphaFoldDB" id="A0A8T4KUA1"/>
<accession>A0A8T4KUA1</accession>
<organism evidence="5 6">
    <name type="scientific">Candidatus Iainarchaeum sp</name>
    <dbReference type="NCBI Taxonomy" id="3101447"/>
    <lineage>
        <taxon>Archaea</taxon>
        <taxon>Candidatus Iainarchaeota</taxon>
        <taxon>Candidatus Iainarchaeia</taxon>
        <taxon>Candidatus Iainarchaeales</taxon>
        <taxon>Candidatus Iainarchaeaceae</taxon>
        <taxon>Candidatus Iainarchaeum</taxon>
    </lineage>
</organism>
<reference evidence="5" key="1">
    <citation type="submission" date="2021-03" db="EMBL/GenBank/DDBJ databases">
        <authorList>
            <person name="Jaffe A."/>
        </authorList>
    </citation>
    <scope>NUCLEOTIDE SEQUENCE</scope>
    <source>
        <strain evidence="5">RIFCSPLOWO2_01_FULL_43_13</strain>
    </source>
</reference>
<proteinExistence type="predicted"/>
<dbReference type="GO" id="GO:0042626">
    <property type="term" value="F:ATPase-coupled transmembrane transporter activity"/>
    <property type="evidence" value="ECO:0007669"/>
    <property type="project" value="InterPro"/>
</dbReference>
<dbReference type="CDD" id="cd01008">
    <property type="entry name" value="PBP2_NrtA_SsuA_CpmA_like"/>
    <property type="match status" value="1"/>
</dbReference>
<dbReference type="Pfam" id="PF09084">
    <property type="entry name" value="NMT1"/>
    <property type="match status" value="1"/>
</dbReference>
<dbReference type="GO" id="GO:0042597">
    <property type="term" value="C:periplasmic space"/>
    <property type="evidence" value="ECO:0007669"/>
    <property type="project" value="UniProtKB-SubCell"/>
</dbReference>
<name>A0A8T4KUA1_9ARCH</name>
<dbReference type="SMART" id="SM00062">
    <property type="entry name" value="PBPb"/>
    <property type="match status" value="1"/>
</dbReference>
<dbReference type="Gene3D" id="3.40.190.10">
    <property type="entry name" value="Periplasmic binding protein-like II"/>
    <property type="match status" value="2"/>
</dbReference>
<reference evidence="5" key="2">
    <citation type="submission" date="2021-05" db="EMBL/GenBank/DDBJ databases">
        <title>Protein family content uncovers lineage relationships and bacterial pathway maintenance mechanisms in DPANN archaea.</title>
        <authorList>
            <person name="Castelle C.J."/>
            <person name="Meheust R."/>
            <person name="Jaffe A.L."/>
            <person name="Seitz K."/>
            <person name="Gong X."/>
            <person name="Baker B.J."/>
            <person name="Banfield J.F."/>
        </authorList>
    </citation>
    <scope>NUCLEOTIDE SEQUENCE</scope>
    <source>
        <strain evidence="5">RIFCSPLOWO2_01_FULL_43_13</strain>
    </source>
</reference>
<evidence type="ECO:0000256" key="3">
    <source>
        <dbReference type="ARBA" id="ARBA00022729"/>
    </source>
</evidence>
<dbReference type="NCBIfam" id="TIGR01728">
    <property type="entry name" value="SsuA_fam"/>
    <property type="match status" value="1"/>
</dbReference>
<dbReference type="InterPro" id="IPR010067">
    <property type="entry name" value="ABC_SsuA_sub-bd"/>
</dbReference>
<evidence type="ECO:0000313" key="6">
    <source>
        <dbReference type="Proteomes" id="UP000680185"/>
    </source>
</evidence>
<protein>
    <submittedName>
        <fullName evidence="5">ABC transporter substrate-binding protein</fullName>
    </submittedName>
</protein>
<comment type="subcellular location">
    <subcellularLocation>
        <location evidence="1">Periplasm</location>
    </subcellularLocation>
</comment>